<name>A0A1Y0SYC4_9CAUD</name>
<dbReference type="KEGG" id="vg:54980914"/>
<dbReference type="GeneID" id="54980914"/>
<reference evidence="2" key="1">
    <citation type="submission" date="2017-04" db="EMBL/GenBank/DDBJ databases">
        <title>Complete genome sequence of novel T7-like phage PHB02 against Capsular type A Pasteurella multocida.</title>
        <authorList>
            <person name="Chen B.Y."/>
            <person name="Wu B."/>
            <person name="Sun C.E."/>
            <person name="Song Y.J."/>
        </authorList>
    </citation>
    <scope>NUCLEOTIDE SEQUENCE [LARGE SCALE GENOMIC DNA]</scope>
</reference>
<dbReference type="InterPro" id="IPR020335">
    <property type="entry name" value="Phage_T7_Gp13"/>
</dbReference>
<sequence>MTMQIQKVDKGFSFSDFRLSKWDKLEKRALGQPMVSPEELDAALDKNSACLVHDTLGYLAVGGVTPEGGIWFLTSHKVDKLTPAERLKMFMLLKRHLKAVKLKFKDTIQDFYNIVWILNYPHISLLKLLGAKFEYSLPIHSPKTGEVFYQFTIQNEHYTGDSECVNQQR</sequence>
<evidence type="ECO:0000313" key="2">
    <source>
        <dbReference type="Proteomes" id="UP000226151"/>
    </source>
</evidence>
<accession>A0A1Y0SYC4</accession>
<dbReference type="Proteomes" id="UP000226151">
    <property type="component" value="Genome"/>
</dbReference>
<protein>
    <submittedName>
        <fullName evidence="1">Putative internal virion protein A</fullName>
    </submittedName>
</protein>
<evidence type="ECO:0000313" key="1">
    <source>
        <dbReference type="EMBL" id="ARV77575.1"/>
    </source>
</evidence>
<keyword evidence="2" id="KW-1185">Reference proteome</keyword>
<dbReference type="EMBL" id="MF034659">
    <property type="protein sequence ID" value="ARV77575.1"/>
    <property type="molecule type" value="Genomic_DNA"/>
</dbReference>
<dbReference type="Pfam" id="PF11090">
    <property type="entry name" value="Phage_T7_Gp13"/>
    <property type="match status" value="1"/>
</dbReference>
<proteinExistence type="predicted"/>
<organism evidence="1 2">
    <name type="scientific">Pasteurella phage vB_PmuP_PHB02</name>
    <dbReference type="NCBI Taxonomy" id="2005054"/>
    <lineage>
        <taxon>Viruses</taxon>
        <taxon>Duplodnaviria</taxon>
        <taxon>Heunggongvirae</taxon>
        <taxon>Uroviricota</taxon>
        <taxon>Caudoviricetes</taxon>
        <taxon>Autographivirales</taxon>
        <taxon>Autotranscriptaviridae</taxon>
        <taxon>Studiervirinae</taxon>
        <taxon>Wuhanvirus</taxon>
        <taxon>Wuhanvirus PHB02</taxon>
    </lineage>
</organism>
<dbReference type="RefSeq" id="YP_009790750.1">
    <property type="nucleotide sequence ID" value="NC_047831.1"/>
</dbReference>